<reference evidence="2" key="1">
    <citation type="submission" date="2016-01" db="EMBL/GenBank/DDBJ databases">
        <authorList>
            <person name="Mitreva M."/>
            <person name="Pepin K.H."/>
            <person name="Mihindukulasuriya K.A."/>
            <person name="Fulton R."/>
            <person name="Fronick C."/>
            <person name="O'Laughlin M."/>
            <person name="Miner T."/>
            <person name="Herter B."/>
            <person name="Rosa B.A."/>
            <person name="Cordes M."/>
            <person name="Tomlinson C."/>
            <person name="Wollam A."/>
            <person name="Palsikar V.B."/>
            <person name="Mardis E.R."/>
            <person name="Wilson R.K."/>
        </authorList>
    </citation>
    <scope>NUCLEOTIDE SEQUENCE [LARGE SCALE GENOMIC DNA]</scope>
    <source>
        <strain evidence="2">KA00185</strain>
    </source>
</reference>
<dbReference type="STRING" id="157687.HMPREF3180_00081"/>
<dbReference type="Proteomes" id="UP000070483">
    <property type="component" value="Unassembled WGS sequence"/>
</dbReference>
<organism evidence="1 2">
    <name type="scientific">Leptotrichia wadei</name>
    <dbReference type="NCBI Taxonomy" id="157687"/>
    <lineage>
        <taxon>Bacteria</taxon>
        <taxon>Fusobacteriati</taxon>
        <taxon>Fusobacteriota</taxon>
        <taxon>Fusobacteriia</taxon>
        <taxon>Fusobacteriales</taxon>
        <taxon>Leptotrichiaceae</taxon>
        <taxon>Leptotrichia</taxon>
    </lineage>
</organism>
<evidence type="ECO:0000313" key="1">
    <source>
        <dbReference type="EMBL" id="KXB70287.1"/>
    </source>
</evidence>
<keyword evidence="2" id="KW-1185">Reference proteome</keyword>
<sequence length="78" mass="9648">MIIYSENGNGVIVRKKSKKELEKWLKWEVDMRQRLNVHKRIEVYGFNFNYKNFSDETLLMLFEKSKKGMFNRMFIKMY</sequence>
<proteinExistence type="predicted"/>
<dbReference type="AlphaFoldDB" id="A0A134ARH9"/>
<name>A0A134ARH9_9FUSO</name>
<accession>A0A134ARH9</accession>
<protein>
    <submittedName>
        <fullName evidence="1">Uncharacterized protein</fullName>
    </submittedName>
</protein>
<gene>
    <name evidence="1" type="ORF">HMPREF3180_00081</name>
</gene>
<dbReference type="EMBL" id="LSDD01000004">
    <property type="protein sequence ID" value="KXB70287.1"/>
    <property type="molecule type" value="Genomic_DNA"/>
</dbReference>
<evidence type="ECO:0000313" key="2">
    <source>
        <dbReference type="Proteomes" id="UP000070483"/>
    </source>
</evidence>
<comment type="caution">
    <text evidence="1">The sequence shown here is derived from an EMBL/GenBank/DDBJ whole genome shotgun (WGS) entry which is preliminary data.</text>
</comment>
<dbReference type="PATRIC" id="fig|157687.3.peg.82"/>